<dbReference type="SUPFAM" id="SSF53335">
    <property type="entry name" value="S-adenosyl-L-methionine-dependent methyltransferases"/>
    <property type="match status" value="1"/>
</dbReference>
<gene>
    <name evidence="1" type="ORF">DFK10_13675</name>
</gene>
<keyword evidence="2" id="KW-1185">Reference proteome</keyword>
<dbReference type="Gene3D" id="3.40.50.150">
    <property type="entry name" value="Vaccinia Virus protein VP39"/>
    <property type="match status" value="1"/>
</dbReference>
<dbReference type="AlphaFoldDB" id="A0A2V1P0L1"/>
<dbReference type="Proteomes" id="UP000245293">
    <property type="component" value="Unassembled WGS sequence"/>
</dbReference>
<dbReference type="InterPro" id="IPR029063">
    <property type="entry name" value="SAM-dependent_MTases_sf"/>
</dbReference>
<sequence length="297" mass="33199">MAQGTKLNPRKYLKDSGFIFDAKPAQLDKRFYKMLSPEDQETVEQVWSAAAMGLDISSELYTVPKNLKQACTLFSHDADRYIVSMGWIADLVERTNPTSLVEMGCGAGLLINYLQRKAPHLVLNGIDEAKNLIEIGRSLTNLDLIAGDYQTAEPDDEYELIVCEFGYDNSSIPPSKKPHSAAQCGLASYCPGCAEDGRTHFREYMAAWRRWGTAGSRLAMVGRMTDYTDIRAVTLAARDVGWYVHLEHSAILRIRDERRGSQKFPAWFFTTEEAGAASEEDIANFYMTGKSVQAPVQ</sequence>
<accession>A0A2V1P0L1</accession>
<evidence type="ECO:0000313" key="1">
    <source>
        <dbReference type="EMBL" id="PWG16091.1"/>
    </source>
</evidence>
<evidence type="ECO:0008006" key="3">
    <source>
        <dbReference type="Google" id="ProtNLM"/>
    </source>
</evidence>
<dbReference type="RefSeq" id="WP_109389590.1">
    <property type="nucleotide sequence ID" value="NZ_QETF01000018.1"/>
</dbReference>
<name>A0A2V1P0L1_9RHOB</name>
<dbReference type="EMBL" id="QETF01000018">
    <property type="protein sequence ID" value="PWG16091.1"/>
    <property type="molecule type" value="Genomic_DNA"/>
</dbReference>
<dbReference type="OrthoDB" id="9795085at2"/>
<reference evidence="2" key="1">
    <citation type="submission" date="2018-05" db="EMBL/GenBank/DDBJ databases">
        <authorList>
            <person name="Du Z."/>
            <person name="Wang X."/>
        </authorList>
    </citation>
    <scope>NUCLEOTIDE SEQUENCE [LARGE SCALE GENOMIC DNA]</scope>
    <source>
        <strain evidence="2">WDS4C29</strain>
    </source>
</reference>
<proteinExistence type="predicted"/>
<organism evidence="1 2">
    <name type="scientific">Salibaculum griseiflavum</name>
    <dbReference type="NCBI Taxonomy" id="1914409"/>
    <lineage>
        <taxon>Bacteria</taxon>
        <taxon>Pseudomonadati</taxon>
        <taxon>Pseudomonadota</taxon>
        <taxon>Alphaproteobacteria</taxon>
        <taxon>Rhodobacterales</taxon>
        <taxon>Roseobacteraceae</taxon>
        <taxon>Salibaculum</taxon>
    </lineage>
</organism>
<evidence type="ECO:0000313" key="2">
    <source>
        <dbReference type="Proteomes" id="UP000245293"/>
    </source>
</evidence>
<comment type="caution">
    <text evidence="1">The sequence shown here is derived from an EMBL/GenBank/DDBJ whole genome shotgun (WGS) entry which is preliminary data.</text>
</comment>
<protein>
    <recommendedName>
        <fullName evidence="3">Methyltransferase domain-containing protein</fullName>
    </recommendedName>
</protein>